<dbReference type="InterPro" id="IPR012349">
    <property type="entry name" value="Split_barrel_FMN-bd"/>
</dbReference>
<dbReference type="SUPFAM" id="SSF50475">
    <property type="entry name" value="FMN-binding split barrel"/>
    <property type="match status" value="1"/>
</dbReference>
<reference evidence="3 4" key="1">
    <citation type="submission" date="2022-01" db="EMBL/GenBank/DDBJ databases">
        <title>Desulfofustis limnae sp. nov., a novel mesophilic sulfate-reducing bacterium isolated from marsh soil.</title>
        <authorList>
            <person name="Watanabe M."/>
            <person name="Takahashi A."/>
            <person name="Kojima H."/>
            <person name="Fukui M."/>
        </authorList>
    </citation>
    <scope>NUCLEOTIDE SEQUENCE [LARGE SCALE GENOMIC DNA]</scope>
    <source>
        <strain evidence="3 4">PPLL</strain>
    </source>
</reference>
<keyword evidence="4" id="KW-1185">Reference proteome</keyword>
<organism evidence="3 4">
    <name type="scientific">Desulfofustis limnaeus</name>
    <dbReference type="NCBI Taxonomy" id="2740163"/>
    <lineage>
        <taxon>Bacteria</taxon>
        <taxon>Pseudomonadati</taxon>
        <taxon>Thermodesulfobacteriota</taxon>
        <taxon>Desulfobulbia</taxon>
        <taxon>Desulfobulbales</taxon>
        <taxon>Desulfocapsaceae</taxon>
        <taxon>Desulfofustis</taxon>
    </lineage>
</organism>
<dbReference type="Proteomes" id="UP000830055">
    <property type="component" value="Chromosome"/>
</dbReference>
<gene>
    <name evidence="3" type="ORF">DPPLL_03390</name>
</gene>
<keyword evidence="1" id="KW-0560">Oxidoreductase</keyword>
<evidence type="ECO:0000256" key="1">
    <source>
        <dbReference type="ARBA" id="ARBA00023002"/>
    </source>
</evidence>
<dbReference type="PANTHER" id="PTHR35176">
    <property type="entry name" value="HEME OXYGENASE HI_0854-RELATED"/>
    <property type="match status" value="1"/>
</dbReference>
<feature type="domain" description="Pyridoxamine 5'-phosphate oxidase N-terminal" evidence="2">
    <location>
        <begin position="9"/>
        <end position="136"/>
    </location>
</feature>
<dbReference type="Gene3D" id="2.30.110.10">
    <property type="entry name" value="Electron Transport, Fmn-binding Protein, Chain A"/>
    <property type="match status" value="1"/>
</dbReference>
<dbReference type="EMBL" id="AP025516">
    <property type="protein sequence ID" value="BDD85974.1"/>
    <property type="molecule type" value="Genomic_DNA"/>
</dbReference>
<accession>A0ABN6M1U8</accession>
<dbReference type="RefSeq" id="WP_284153087.1">
    <property type="nucleotide sequence ID" value="NZ_AP025516.1"/>
</dbReference>
<evidence type="ECO:0000313" key="4">
    <source>
        <dbReference type="Proteomes" id="UP000830055"/>
    </source>
</evidence>
<sequence length="158" mass="17926">MQMQEQQLRDQIGTLLASQSLAVLGTQREGQPYSSLMAFAHSDDLRTIVVATGQATRKYANIERDPRVSLFFDNRTNTSADFHRATALTALGVAAECGVGECTELWERYLRRHPYLQSFLRAPATSLLAITIHHYLLVSRFQQVMELHLGDERDLFSR</sequence>
<name>A0ABN6M1U8_9BACT</name>
<proteinExistence type="predicted"/>
<evidence type="ECO:0000259" key="2">
    <source>
        <dbReference type="Pfam" id="PF01243"/>
    </source>
</evidence>
<dbReference type="PANTHER" id="PTHR35176:SF2">
    <property type="entry name" value="F420H(2)-DEPENDENT REDUCTASE RV1155"/>
    <property type="match status" value="1"/>
</dbReference>
<dbReference type="Pfam" id="PF01243">
    <property type="entry name" value="PNPOx_N"/>
    <property type="match status" value="1"/>
</dbReference>
<dbReference type="InterPro" id="IPR052019">
    <property type="entry name" value="F420H2_bilvrd_red/Heme_oxyg"/>
</dbReference>
<dbReference type="InterPro" id="IPR011576">
    <property type="entry name" value="Pyridox_Oxase_N"/>
</dbReference>
<protein>
    <recommendedName>
        <fullName evidence="2">Pyridoxamine 5'-phosphate oxidase N-terminal domain-containing protein</fullName>
    </recommendedName>
</protein>
<evidence type="ECO:0000313" key="3">
    <source>
        <dbReference type="EMBL" id="BDD85974.1"/>
    </source>
</evidence>